<name>A0A399T2Y6_9BACT</name>
<comment type="caution">
    <text evidence="1">The sequence shown here is derived from an EMBL/GenBank/DDBJ whole genome shotgun (WGS) entry which is preliminary data.</text>
</comment>
<accession>A0A399T2Y6</accession>
<dbReference type="EMBL" id="QWGR01000002">
    <property type="protein sequence ID" value="RIJ50188.1"/>
    <property type="molecule type" value="Genomic_DNA"/>
</dbReference>
<gene>
    <name evidence="1" type="ORF">D1614_05440</name>
</gene>
<evidence type="ECO:0000313" key="1">
    <source>
        <dbReference type="EMBL" id="RIJ50188.1"/>
    </source>
</evidence>
<keyword evidence="2" id="KW-1185">Reference proteome</keyword>
<protein>
    <submittedName>
        <fullName evidence="1">Uncharacterized protein</fullName>
    </submittedName>
</protein>
<organism evidence="1 2">
    <name type="scientific">Maribellus luteus</name>
    <dbReference type="NCBI Taxonomy" id="2305463"/>
    <lineage>
        <taxon>Bacteria</taxon>
        <taxon>Pseudomonadati</taxon>
        <taxon>Bacteroidota</taxon>
        <taxon>Bacteroidia</taxon>
        <taxon>Marinilabiliales</taxon>
        <taxon>Prolixibacteraceae</taxon>
        <taxon>Maribellus</taxon>
    </lineage>
</organism>
<sequence length="79" mass="9219">MEKIAKKEPLFQVKNGSFFLKVNLKKYPILNFECKISNKMQEIGYWEFYIGYSALKIKNKSRIGAYILTFVSVGDSRQS</sequence>
<proteinExistence type="predicted"/>
<dbReference type="AlphaFoldDB" id="A0A399T2Y6"/>
<reference evidence="1 2" key="1">
    <citation type="submission" date="2018-08" db="EMBL/GenBank/DDBJ databases">
        <title>Pallidiluteibacterium maritimus gen. nov., sp. nov., isolated from coastal sediment.</title>
        <authorList>
            <person name="Zhou L.Y."/>
        </authorList>
    </citation>
    <scope>NUCLEOTIDE SEQUENCE [LARGE SCALE GENOMIC DNA]</scope>
    <source>
        <strain evidence="1 2">XSD2</strain>
    </source>
</reference>
<dbReference type="Proteomes" id="UP000265926">
    <property type="component" value="Unassembled WGS sequence"/>
</dbReference>
<evidence type="ECO:0000313" key="2">
    <source>
        <dbReference type="Proteomes" id="UP000265926"/>
    </source>
</evidence>